<evidence type="ECO:0000256" key="3">
    <source>
        <dbReference type="PROSITE-ProRule" id="PRU00059"/>
    </source>
</evidence>
<feature type="domain" description="CUB" evidence="5">
    <location>
        <begin position="161"/>
        <end position="245"/>
    </location>
</feature>
<dbReference type="HOGENOM" id="CLU_015228_5_2_1"/>
<feature type="non-terminal residue" evidence="6">
    <location>
        <position position="245"/>
    </location>
</feature>
<feature type="chain" id="PRO_5004717120" description="CUB domain-containing protein" evidence="4">
    <location>
        <begin position="34"/>
        <end position="245"/>
    </location>
</feature>
<dbReference type="OMA" id="GFRLQWS"/>
<dbReference type="InterPro" id="IPR000859">
    <property type="entry name" value="CUB_dom"/>
</dbReference>
<dbReference type="Proteomes" id="UP000030746">
    <property type="component" value="Unassembled WGS sequence"/>
</dbReference>
<dbReference type="OrthoDB" id="6345439at2759"/>
<dbReference type="PANTHER" id="PTHR24251">
    <property type="entry name" value="OVOCHYMASE-RELATED"/>
    <property type="match status" value="1"/>
</dbReference>
<gene>
    <name evidence="6" type="ORF">LOTGIDRAFT_173347</name>
</gene>
<evidence type="ECO:0000313" key="7">
    <source>
        <dbReference type="Proteomes" id="UP000030746"/>
    </source>
</evidence>
<name>V4ASK7_LOTGI</name>
<feature type="domain" description="CUB" evidence="5">
    <location>
        <begin position="46"/>
        <end position="157"/>
    </location>
</feature>
<reference evidence="6 7" key="1">
    <citation type="journal article" date="2013" name="Nature">
        <title>Insights into bilaterian evolution from three spiralian genomes.</title>
        <authorList>
            <person name="Simakov O."/>
            <person name="Marletaz F."/>
            <person name="Cho S.J."/>
            <person name="Edsinger-Gonzales E."/>
            <person name="Havlak P."/>
            <person name="Hellsten U."/>
            <person name="Kuo D.H."/>
            <person name="Larsson T."/>
            <person name="Lv J."/>
            <person name="Arendt D."/>
            <person name="Savage R."/>
            <person name="Osoegawa K."/>
            <person name="de Jong P."/>
            <person name="Grimwood J."/>
            <person name="Chapman J.A."/>
            <person name="Shapiro H."/>
            <person name="Aerts A."/>
            <person name="Otillar R.P."/>
            <person name="Terry A.Y."/>
            <person name="Boore J.L."/>
            <person name="Grigoriev I.V."/>
            <person name="Lindberg D.R."/>
            <person name="Seaver E.C."/>
            <person name="Weisblat D.A."/>
            <person name="Putnam N.H."/>
            <person name="Rokhsar D.S."/>
        </authorList>
    </citation>
    <scope>NUCLEOTIDE SEQUENCE [LARGE SCALE GENOMIC DNA]</scope>
</reference>
<dbReference type="EMBL" id="KB200802">
    <property type="protein sequence ID" value="ESP00263.1"/>
    <property type="molecule type" value="Genomic_DNA"/>
</dbReference>
<feature type="signal peptide" evidence="4">
    <location>
        <begin position="1"/>
        <end position="33"/>
    </location>
</feature>
<dbReference type="SUPFAM" id="SSF49854">
    <property type="entry name" value="Spermadhesin, CUB domain"/>
    <property type="match status" value="2"/>
</dbReference>
<sequence length="245" mass="27031">MWNYDKSTGYHNTVSTMRSLFLIALLVCTLVSAQPRQAKRVQRATCSQRYSATSGVITSHSNYGRRNYDNSMDCTFTIMTGNSATVYISVDQLDIERESSCSYDSLSIGINTPNSKKLCGTERGTFIYNNVQGRLVLSFKSDGSVTSRGFKITYRVSNRPCLMTFKGDSGVITSPRYGLTNTYANNLNCDYAINTGAGKANVNLVLKHFDVESSSGCVWDYLNIVAPHHQSQKLCGTKSPGTSYT</sequence>
<dbReference type="STRING" id="225164.V4ASK7"/>
<keyword evidence="2" id="KW-1015">Disulfide bond</keyword>
<dbReference type="Pfam" id="PF00431">
    <property type="entry name" value="CUB"/>
    <property type="match status" value="2"/>
</dbReference>
<protein>
    <recommendedName>
        <fullName evidence="5">CUB domain-containing protein</fullName>
    </recommendedName>
</protein>
<dbReference type="SMART" id="SM00042">
    <property type="entry name" value="CUB"/>
    <property type="match status" value="2"/>
</dbReference>
<dbReference type="InterPro" id="IPR035914">
    <property type="entry name" value="Sperma_CUB_dom_sf"/>
</dbReference>
<dbReference type="AlphaFoldDB" id="V4ASK7"/>
<keyword evidence="4" id="KW-0732">Signal</keyword>
<evidence type="ECO:0000313" key="6">
    <source>
        <dbReference type="EMBL" id="ESP00263.1"/>
    </source>
</evidence>
<dbReference type="CTD" id="20242341"/>
<keyword evidence="1" id="KW-0677">Repeat</keyword>
<evidence type="ECO:0000256" key="2">
    <source>
        <dbReference type="ARBA" id="ARBA00023157"/>
    </source>
</evidence>
<accession>V4ASK7</accession>
<evidence type="ECO:0000259" key="5">
    <source>
        <dbReference type="PROSITE" id="PS01180"/>
    </source>
</evidence>
<dbReference type="Gene3D" id="2.60.120.290">
    <property type="entry name" value="Spermadhesin, CUB domain"/>
    <property type="match status" value="2"/>
</dbReference>
<comment type="caution">
    <text evidence="3">Lacks conserved residue(s) required for the propagation of feature annotation.</text>
</comment>
<evidence type="ECO:0000256" key="4">
    <source>
        <dbReference type="SAM" id="SignalP"/>
    </source>
</evidence>
<evidence type="ECO:0000256" key="1">
    <source>
        <dbReference type="ARBA" id="ARBA00022737"/>
    </source>
</evidence>
<organism evidence="6 7">
    <name type="scientific">Lottia gigantea</name>
    <name type="common">Giant owl limpet</name>
    <dbReference type="NCBI Taxonomy" id="225164"/>
    <lineage>
        <taxon>Eukaryota</taxon>
        <taxon>Metazoa</taxon>
        <taxon>Spiralia</taxon>
        <taxon>Lophotrochozoa</taxon>
        <taxon>Mollusca</taxon>
        <taxon>Gastropoda</taxon>
        <taxon>Patellogastropoda</taxon>
        <taxon>Lottioidea</taxon>
        <taxon>Lottiidae</taxon>
        <taxon>Lottia</taxon>
    </lineage>
</organism>
<dbReference type="GeneID" id="20242341"/>
<keyword evidence="7" id="KW-1185">Reference proteome</keyword>
<dbReference type="RefSeq" id="XP_009049072.1">
    <property type="nucleotide sequence ID" value="XM_009050824.1"/>
</dbReference>
<dbReference type="CDD" id="cd00041">
    <property type="entry name" value="CUB"/>
    <property type="match status" value="2"/>
</dbReference>
<proteinExistence type="predicted"/>
<dbReference type="PROSITE" id="PS01180">
    <property type="entry name" value="CUB"/>
    <property type="match status" value="2"/>
</dbReference>
<dbReference type="KEGG" id="lgi:LOTGIDRAFT_173347"/>